<dbReference type="SUPFAM" id="SSF52833">
    <property type="entry name" value="Thioredoxin-like"/>
    <property type="match status" value="1"/>
</dbReference>
<proteinExistence type="predicted"/>
<accession>A0A077LVV1</accession>
<protein>
    <recommendedName>
        <fullName evidence="3">DSBA-like thioredoxin domain-containing protein</fullName>
    </recommendedName>
</protein>
<evidence type="ECO:0000313" key="2">
    <source>
        <dbReference type="Proteomes" id="UP000035721"/>
    </source>
</evidence>
<dbReference type="Gene3D" id="3.40.30.10">
    <property type="entry name" value="Glutaredoxin"/>
    <property type="match status" value="1"/>
</dbReference>
<dbReference type="RefSeq" id="WP_048556343.1">
    <property type="nucleotide sequence ID" value="NZ_HF570958.1"/>
</dbReference>
<dbReference type="InterPro" id="IPR053977">
    <property type="entry name" value="Rv2466c-like"/>
</dbReference>
<comment type="caution">
    <text evidence="1">The sequence shown here is derived from an EMBL/GenBank/DDBJ whole genome shotgun (WGS) entry which is preliminary data.</text>
</comment>
<evidence type="ECO:0000313" key="1">
    <source>
        <dbReference type="EMBL" id="CCH76119.1"/>
    </source>
</evidence>
<organism evidence="1 2">
    <name type="scientific">Nostocoides japonicum T1-X7</name>
    <dbReference type="NCBI Taxonomy" id="1194083"/>
    <lineage>
        <taxon>Bacteria</taxon>
        <taxon>Bacillati</taxon>
        <taxon>Actinomycetota</taxon>
        <taxon>Actinomycetes</taxon>
        <taxon>Micrococcales</taxon>
        <taxon>Intrasporangiaceae</taxon>
        <taxon>Nostocoides</taxon>
    </lineage>
</organism>
<dbReference type="CDD" id="cd02972">
    <property type="entry name" value="DsbA_family"/>
    <property type="match status" value="1"/>
</dbReference>
<dbReference type="STRING" id="1194083.BN12_1070009"/>
<reference evidence="1 2" key="1">
    <citation type="journal article" date="2013" name="ISME J.">
        <title>A metabolic model for members of the genus Tetrasphaera involved in enhanced biological phosphorus removal.</title>
        <authorList>
            <person name="Kristiansen R."/>
            <person name="Nguyen H.T.T."/>
            <person name="Saunders A.M."/>
            <person name="Nielsen J.L."/>
            <person name="Wimmer R."/>
            <person name="Le V.Q."/>
            <person name="McIlroy S.J."/>
            <person name="Petrovski S."/>
            <person name="Seviour R.J."/>
            <person name="Calteau A."/>
            <person name="Nielsen K.L."/>
            <person name="Nielsen P.H."/>
        </authorList>
    </citation>
    <scope>NUCLEOTIDE SEQUENCE [LARGE SCALE GENOMIC DNA]</scope>
    <source>
        <strain evidence="1 2">T1-X7</strain>
    </source>
</reference>
<keyword evidence="2" id="KW-1185">Reference proteome</keyword>
<dbReference type="AlphaFoldDB" id="A0A077LVV1"/>
<name>A0A077LVV1_9MICO</name>
<dbReference type="EMBL" id="CAJB01000010">
    <property type="protein sequence ID" value="CCH76119.1"/>
    <property type="molecule type" value="Genomic_DNA"/>
</dbReference>
<gene>
    <name evidence="1" type="ORF">BN12_1070009</name>
</gene>
<dbReference type="Proteomes" id="UP000035721">
    <property type="component" value="Unassembled WGS sequence"/>
</dbReference>
<sequence length="214" mass="23780">MTTTTVSPESTATDSRTTAEFWFDPLCPWAWMTSRWMMEVEKVRPVDVTWSVMSLSVLNEGRDLPEDYRAMIDRGWGPVRVIIAARRDHGEEVVKPLYDAMGTRIHLGGERDYTKILEPALEEVGLPLELARYADTDEVDDLLRASHQRAIDLVGDEVGTPVVSVNGVAFFGPVVTPAPKGEAAGRLWDGCVLVAGTPGFYELKRSRDQGPIFD</sequence>
<dbReference type="Pfam" id="PF22234">
    <property type="entry name" value="Rv2466c-like"/>
    <property type="match status" value="1"/>
</dbReference>
<evidence type="ECO:0008006" key="3">
    <source>
        <dbReference type="Google" id="ProtNLM"/>
    </source>
</evidence>
<dbReference type="InterPro" id="IPR036249">
    <property type="entry name" value="Thioredoxin-like_sf"/>
</dbReference>
<dbReference type="OrthoDB" id="4125991at2"/>